<evidence type="ECO:0000313" key="7">
    <source>
        <dbReference type="EMBL" id="POR37023.1"/>
    </source>
</evidence>
<dbReference type="GO" id="GO:0016020">
    <property type="term" value="C:membrane"/>
    <property type="evidence" value="ECO:0007669"/>
    <property type="project" value="UniProtKB-SubCell"/>
</dbReference>
<evidence type="ECO:0000256" key="2">
    <source>
        <dbReference type="ARBA" id="ARBA00022692"/>
    </source>
</evidence>
<accession>A0A2S4L3L1</accession>
<gene>
    <name evidence="7" type="ORF">TPAR_02772</name>
</gene>
<dbReference type="EMBL" id="PKSG01000279">
    <property type="protein sequence ID" value="POR37023.1"/>
    <property type="molecule type" value="Genomic_DNA"/>
</dbReference>
<name>A0A2S4L3L1_9HYPO</name>
<feature type="domain" description="MARVEL" evidence="6">
    <location>
        <begin position="5"/>
        <end position="131"/>
    </location>
</feature>
<dbReference type="InterPro" id="IPR008253">
    <property type="entry name" value="Marvel"/>
</dbReference>
<feature type="transmembrane region" description="Helical" evidence="5">
    <location>
        <begin position="117"/>
        <end position="139"/>
    </location>
</feature>
<feature type="transmembrane region" description="Helical" evidence="5">
    <location>
        <begin position="44"/>
        <end position="64"/>
    </location>
</feature>
<dbReference type="Pfam" id="PF01284">
    <property type="entry name" value="MARVEL"/>
    <property type="match status" value="1"/>
</dbReference>
<dbReference type="STRING" id="94208.A0A2S4L3L1"/>
<evidence type="ECO:0000256" key="4">
    <source>
        <dbReference type="ARBA" id="ARBA00023136"/>
    </source>
</evidence>
<keyword evidence="2 5" id="KW-0812">Transmembrane</keyword>
<dbReference type="OrthoDB" id="20872at2759"/>
<evidence type="ECO:0000256" key="1">
    <source>
        <dbReference type="ARBA" id="ARBA00004141"/>
    </source>
</evidence>
<dbReference type="PANTHER" id="PTHR39608">
    <property type="entry name" value="INTEGRAL MEMBRANE PROTEIN (AFU_ORTHOLOGUE AFUA_5G08640)"/>
    <property type="match status" value="1"/>
</dbReference>
<keyword evidence="8" id="KW-1185">Reference proteome</keyword>
<organism evidence="7 8">
    <name type="scientific">Tolypocladium paradoxum</name>
    <dbReference type="NCBI Taxonomy" id="94208"/>
    <lineage>
        <taxon>Eukaryota</taxon>
        <taxon>Fungi</taxon>
        <taxon>Dikarya</taxon>
        <taxon>Ascomycota</taxon>
        <taxon>Pezizomycotina</taxon>
        <taxon>Sordariomycetes</taxon>
        <taxon>Hypocreomycetidae</taxon>
        <taxon>Hypocreales</taxon>
        <taxon>Ophiocordycipitaceae</taxon>
        <taxon>Tolypocladium</taxon>
    </lineage>
</organism>
<dbReference type="PANTHER" id="PTHR39608:SF2">
    <property type="entry name" value="MARVEL DOMAIN-CONTAINING PROTEIN"/>
    <property type="match status" value="1"/>
</dbReference>
<dbReference type="Proteomes" id="UP000237481">
    <property type="component" value="Unassembled WGS sequence"/>
</dbReference>
<feature type="transmembrane region" description="Helical" evidence="5">
    <location>
        <begin position="12"/>
        <end position="32"/>
    </location>
</feature>
<evidence type="ECO:0000259" key="6">
    <source>
        <dbReference type="Pfam" id="PF01284"/>
    </source>
</evidence>
<comment type="caution">
    <text evidence="7">The sequence shown here is derived from an EMBL/GenBank/DDBJ whole genome shotgun (WGS) entry which is preliminary data.</text>
</comment>
<proteinExistence type="predicted"/>
<keyword evidence="4 5" id="KW-0472">Membrane</keyword>
<feature type="transmembrane region" description="Helical" evidence="5">
    <location>
        <begin position="71"/>
        <end position="91"/>
    </location>
</feature>
<comment type="subcellular location">
    <subcellularLocation>
        <location evidence="1">Membrane</location>
        <topology evidence="1">Multi-pass membrane protein</topology>
    </subcellularLocation>
</comment>
<evidence type="ECO:0000256" key="5">
    <source>
        <dbReference type="SAM" id="Phobius"/>
    </source>
</evidence>
<keyword evidence="3 5" id="KW-1133">Transmembrane helix</keyword>
<dbReference type="AlphaFoldDB" id="A0A2S4L3L1"/>
<protein>
    <recommendedName>
        <fullName evidence="6">MARVEL domain-containing protein</fullName>
    </recommendedName>
</protein>
<reference evidence="7 8" key="1">
    <citation type="submission" date="2018-01" db="EMBL/GenBank/DDBJ databases">
        <title>Harnessing the power of phylogenomics to disentangle the directionality and signatures of interkingdom host jumping in the parasitic fungal genus Tolypocladium.</title>
        <authorList>
            <person name="Quandt C.A."/>
            <person name="Patterson W."/>
            <person name="Spatafora J.W."/>
        </authorList>
    </citation>
    <scope>NUCLEOTIDE SEQUENCE [LARGE SCALE GENOMIC DNA]</scope>
    <source>
        <strain evidence="7 8">NRBC 100945</strain>
    </source>
</reference>
<evidence type="ECO:0000256" key="3">
    <source>
        <dbReference type="ARBA" id="ARBA00022989"/>
    </source>
</evidence>
<sequence length="166" mass="18985">MENVILRVLAMAFHFMIFSSAVIVTGITSFFFNDFTFRGVHVEYHEVIATITMVLYLVAMLLPLLNRYRGYFMPVNFIFSYLWLTAFIFAAEDWSTRGCTRAPPGSDKCGLKRTVEAFTFLAFFFLLCNIFVEGLLWWAHRKPDTVVKERPGTGHTEESATPATQG</sequence>
<evidence type="ECO:0000313" key="8">
    <source>
        <dbReference type="Proteomes" id="UP000237481"/>
    </source>
</evidence>